<sequence length="412" mass="45756">MEGTIYHTQWLWKPWHTAGTLRIASRPRSFTDDGNLGGILLVHNHQNRPIGQSFSFVLEVTRGGYRTLWGLVLFRLIERPVSIAVLVEYKVQMVNEQWKEDDEFLGMSLSMNCSSPGGNTVGDSGISNGDNSCIEIGEEIYTIELRPLDKNDHALAGLSIACEIASCPRESNIGCLGYEEFRGIYSVIGTLNLMSALLSVGVHSRSDKSGRSAEGRLAPSNSTGFWQIRQIAPCHISYSQQPSQNRKPRRDEAADKNVGSESRPIGSSRKKLPECPYHDSINLGRITQEAVHDHWKAKDVKFRVWPSDPDIQAERQSRCGHAYAEWWLLTFCLAGDPARMPDKTRWKLRANRAKHSKNRAGNGLGLLGGARRSSGGDPKVGNTKRGTSNITIIRNIPTGSVNLHQEKCSKLP</sequence>
<dbReference type="EMBL" id="KZ851902">
    <property type="protein sequence ID" value="RDH24468.1"/>
    <property type="molecule type" value="Genomic_DNA"/>
</dbReference>
<gene>
    <name evidence="2" type="ORF">M747DRAFT_358386</name>
</gene>
<feature type="region of interest" description="Disordered" evidence="1">
    <location>
        <begin position="352"/>
        <end position="389"/>
    </location>
</feature>
<reference evidence="2 3" key="1">
    <citation type="submission" date="2018-07" db="EMBL/GenBank/DDBJ databases">
        <title>Section-level genome sequencing of Aspergillus section Nigri to investigate inter- and intra-species variation.</title>
        <authorList>
            <consortium name="DOE Joint Genome Institute"/>
            <person name="Vesth T.C."/>
            <person name="Nybo J.L."/>
            <person name="Theobald S."/>
            <person name="Frisvad J.C."/>
            <person name="Larsen T.O."/>
            <person name="Nielsen K.F."/>
            <person name="Hoof J.B."/>
            <person name="Brandl J."/>
            <person name="Salamov A."/>
            <person name="Riley R."/>
            <person name="Gladden J.M."/>
            <person name="Phatale P."/>
            <person name="Nielsen M.T."/>
            <person name="Lyhne E.K."/>
            <person name="Kogle M.E."/>
            <person name="Strasser K."/>
            <person name="McDonnell E."/>
            <person name="Barry K."/>
            <person name="Clum A."/>
            <person name="Chen C."/>
            <person name="Nolan M."/>
            <person name="Sandor L."/>
            <person name="Kuo A."/>
            <person name="Lipzen A."/>
            <person name="Hainaut M."/>
            <person name="Drula E."/>
            <person name="Tsang A."/>
            <person name="Magnuson J.K."/>
            <person name="Henrissat B."/>
            <person name="Wiebenga A."/>
            <person name="Simmons B.A."/>
            <person name="Makela M.R."/>
            <person name="De vries R.P."/>
            <person name="Grigoriev I.V."/>
            <person name="Mortensen U.H."/>
            <person name="Baker S.E."/>
            <person name="Andersen M.R."/>
        </authorList>
    </citation>
    <scope>NUCLEOTIDE SEQUENCE [LARGE SCALE GENOMIC DNA]</scope>
    <source>
        <strain evidence="2 3">ATCC 13496</strain>
    </source>
</reference>
<accession>A0A370C9I5</accession>
<organism evidence="2 3">
    <name type="scientific">Aspergillus niger ATCC 13496</name>
    <dbReference type="NCBI Taxonomy" id="1353008"/>
    <lineage>
        <taxon>Eukaryota</taxon>
        <taxon>Fungi</taxon>
        <taxon>Dikarya</taxon>
        <taxon>Ascomycota</taxon>
        <taxon>Pezizomycotina</taxon>
        <taxon>Eurotiomycetes</taxon>
        <taxon>Eurotiomycetidae</taxon>
        <taxon>Eurotiales</taxon>
        <taxon>Aspergillaceae</taxon>
        <taxon>Aspergillus</taxon>
        <taxon>Aspergillus subgen. Circumdati</taxon>
    </lineage>
</organism>
<dbReference type="AlphaFoldDB" id="A0A370C9I5"/>
<dbReference type="Proteomes" id="UP000253845">
    <property type="component" value="Unassembled WGS sequence"/>
</dbReference>
<protein>
    <submittedName>
        <fullName evidence="2">Uncharacterized protein</fullName>
    </submittedName>
</protein>
<evidence type="ECO:0000313" key="3">
    <source>
        <dbReference type="Proteomes" id="UP000253845"/>
    </source>
</evidence>
<feature type="region of interest" description="Disordered" evidence="1">
    <location>
        <begin position="239"/>
        <end position="271"/>
    </location>
</feature>
<name>A0A370C9I5_ASPNG</name>
<evidence type="ECO:0000256" key="1">
    <source>
        <dbReference type="SAM" id="MobiDB-lite"/>
    </source>
</evidence>
<evidence type="ECO:0000313" key="2">
    <source>
        <dbReference type="EMBL" id="RDH24468.1"/>
    </source>
</evidence>
<proteinExistence type="predicted"/>
<dbReference type="VEuPathDB" id="FungiDB:M747DRAFT_358386"/>